<dbReference type="PANTHER" id="PTHR22946">
    <property type="entry name" value="DIENELACTONE HYDROLASE DOMAIN-CONTAINING PROTEIN-RELATED"/>
    <property type="match status" value="1"/>
</dbReference>
<dbReference type="InterPro" id="IPR001375">
    <property type="entry name" value="Peptidase_S9_cat"/>
</dbReference>
<organism evidence="6 7">
    <name type="scientific">Streptomyces nymphaeiformis</name>
    <dbReference type="NCBI Taxonomy" id="2663842"/>
    <lineage>
        <taxon>Bacteria</taxon>
        <taxon>Bacillati</taxon>
        <taxon>Actinomycetota</taxon>
        <taxon>Actinomycetes</taxon>
        <taxon>Kitasatosporales</taxon>
        <taxon>Streptomycetaceae</taxon>
        <taxon>Streptomyces</taxon>
    </lineage>
</organism>
<accession>A0A7W7TXS3</accession>
<dbReference type="Proteomes" id="UP000582643">
    <property type="component" value="Unassembled WGS sequence"/>
</dbReference>
<dbReference type="AlphaFoldDB" id="A0A7W7TXS3"/>
<feature type="region of interest" description="Disordered" evidence="3">
    <location>
        <begin position="1"/>
        <end position="26"/>
    </location>
</feature>
<name>A0A7W7TXS3_9ACTN</name>
<evidence type="ECO:0000313" key="7">
    <source>
        <dbReference type="Proteomes" id="UP000582643"/>
    </source>
</evidence>
<dbReference type="InterPro" id="IPR029058">
    <property type="entry name" value="AB_hydrolase_fold"/>
</dbReference>
<keyword evidence="4" id="KW-1133">Transmembrane helix</keyword>
<gene>
    <name evidence="6" type="ORF">GGE06_001889</name>
</gene>
<comment type="caution">
    <text evidence="6">The sequence shown here is derived from an EMBL/GenBank/DDBJ whole genome shotgun (WGS) entry which is preliminary data.</text>
</comment>
<evidence type="ECO:0000256" key="2">
    <source>
        <dbReference type="ARBA" id="ARBA00022801"/>
    </source>
</evidence>
<feature type="region of interest" description="Disordered" evidence="3">
    <location>
        <begin position="405"/>
        <end position="526"/>
    </location>
</feature>
<evidence type="ECO:0000313" key="6">
    <source>
        <dbReference type="EMBL" id="MBB4980981.1"/>
    </source>
</evidence>
<proteinExistence type="inferred from homology"/>
<feature type="domain" description="Peptidase S9 prolyl oligopeptidase catalytic" evidence="5">
    <location>
        <begin position="227"/>
        <end position="407"/>
    </location>
</feature>
<protein>
    <recommendedName>
        <fullName evidence="5">Peptidase S9 prolyl oligopeptidase catalytic domain-containing protein</fullName>
    </recommendedName>
</protein>
<dbReference type="Gene3D" id="3.40.50.1820">
    <property type="entry name" value="alpha/beta hydrolase"/>
    <property type="match status" value="1"/>
</dbReference>
<sequence length="526" mass="56172">MVQMGSEGSPPTPQQSPVIAGADNPLPSRRSRLRRRALFVVATLLVLVLSAAAAILWVITGKFVEPIDDTPLNTRIVAASQGTVTLPATPETGLPGTWGLIWQEGEAGERRQGVLGRVLRTDGNTVTRELTTDDGPPPAGAKAKVSVTVWDGDPKRTLALDYQDLTYPGDLGPMPAWFLPGSEKTWIIQIHGLGAGRSAGLRTMPHLKTLGFPVLDITCRNDPGAPHDAHATRRFGDAEWHDLDAAVRYARTRGATGVVLYGFSMGGGIVETYLDRATDTSLVRGVVLDSPALDYRAAISTIVDGFSLPGAVTDVVSAFVEIRSGADLDAVDTLTANRHSGGPKQPVLLFHGTADTIVPHATSAAFAHDWPDDVTLVTVPGASHTGSWNVDPNRYERALTTFLEHHVSQGPPSKPRRRARRDPTRIGARRCLPPRQAEARPGAIALGATRPVSLQAPSASEDAPAFRSRTGIRVPSAIHNRSPLSAGPAGQWQAARPATCRPDAAHWRRSPVSRAPHGSRPPRRPP</sequence>
<evidence type="ECO:0000256" key="4">
    <source>
        <dbReference type="SAM" id="Phobius"/>
    </source>
</evidence>
<dbReference type="InterPro" id="IPR050261">
    <property type="entry name" value="FrsA_esterase"/>
</dbReference>
<evidence type="ECO:0000256" key="1">
    <source>
        <dbReference type="ARBA" id="ARBA00008645"/>
    </source>
</evidence>
<keyword evidence="2" id="KW-0378">Hydrolase</keyword>
<keyword evidence="7" id="KW-1185">Reference proteome</keyword>
<dbReference type="GO" id="GO:0008236">
    <property type="term" value="F:serine-type peptidase activity"/>
    <property type="evidence" value="ECO:0007669"/>
    <property type="project" value="InterPro"/>
</dbReference>
<feature type="transmembrane region" description="Helical" evidence="4">
    <location>
        <begin position="37"/>
        <end position="59"/>
    </location>
</feature>
<dbReference type="GO" id="GO:0052689">
    <property type="term" value="F:carboxylic ester hydrolase activity"/>
    <property type="evidence" value="ECO:0007669"/>
    <property type="project" value="UniProtKB-ARBA"/>
</dbReference>
<evidence type="ECO:0000259" key="5">
    <source>
        <dbReference type="Pfam" id="PF00326"/>
    </source>
</evidence>
<dbReference type="Pfam" id="PF00326">
    <property type="entry name" value="Peptidase_S9"/>
    <property type="match status" value="1"/>
</dbReference>
<comment type="similarity">
    <text evidence="1">Belongs to the AB hydrolase superfamily.</text>
</comment>
<dbReference type="EMBL" id="JACHJY010000002">
    <property type="protein sequence ID" value="MBB4980981.1"/>
    <property type="molecule type" value="Genomic_DNA"/>
</dbReference>
<keyword evidence="4" id="KW-0472">Membrane</keyword>
<evidence type="ECO:0000256" key="3">
    <source>
        <dbReference type="SAM" id="MobiDB-lite"/>
    </source>
</evidence>
<reference evidence="6 7" key="1">
    <citation type="submission" date="2020-08" db="EMBL/GenBank/DDBJ databases">
        <title>Genomic Encyclopedia of Type Strains, Phase III (KMG-III): the genomes of soil and plant-associated and newly described type strains.</title>
        <authorList>
            <person name="Whitman W."/>
        </authorList>
    </citation>
    <scope>NUCLEOTIDE SEQUENCE [LARGE SCALE GENOMIC DNA]</scope>
    <source>
        <strain evidence="6 7">SFB5A</strain>
    </source>
</reference>
<dbReference type="SUPFAM" id="SSF53474">
    <property type="entry name" value="alpha/beta-Hydrolases"/>
    <property type="match status" value="1"/>
</dbReference>
<dbReference type="PANTHER" id="PTHR22946:SF9">
    <property type="entry name" value="POLYKETIDE TRANSFERASE AF380"/>
    <property type="match status" value="1"/>
</dbReference>
<dbReference type="RefSeq" id="WP_184930504.1">
    <property type="nucleotide sequence ID" value="NZ_JACHJY010000002.1"/>
</dbReference>
<dbReference type="GO" id="GO:0006508">
    <property type="term" value="P:proteolysis"/>
    <property type="evidence" value="ECO:0007669"/>
    <property type="project" value="InterPro"/>
</dbReference>
<keyword evidence="4" id="KW-0812">Transmembrane</keyword>